<evidence type="ECO:0000256" key="1">
    <source>
        <dbReference type="SAM" id="MobiDB-lite"/>
    </source>
</evidence>
<gene>
    <name evidence="2" type="ORF">M747DRAFT_23378</name>
</gene>
<dbReference type="VEuPathDB" id="FungiDB:M747DRAFT_23378"/>
<dbReference type="AlphaFoldDB" id="A0A370C6D1"/>
<evidence type="ECO:0000313" key="2">
    <source>
        <dbReference type="EMBL" id="RDH21730.1"/>
    </source>
</evidence>
<proteinExistence type="predicted"/>
<dbReference type="EMBL" id="KZ851910">
    <property type="protein sequence ID" value="RDH21730.1"/>
    <property type="molecule type" value="Genomic_DNA"/>
</dbReference>
<reference evidence="2 3" key="1">
    <citation type="submission" date="2018-07" db="EMBL/GenBank/DDBJ databases">
        <title>Section-level genome sequencing of Aspergillus section Nigri to investigate inter- and intra-species variation.</title>
        <authorList>
            <consortium name="DOE Joint Genome Institute"/>
            <person name="Vesth T.C."/>
            <person name="Nybo J.L."/>
            <person name="Theobald S."/>
            <person name="Frisvad J.C."/>
            <person name="Larsen T.O."/>
            <person name="Nielsen K.F."/>
            <person name="Hoof J.B."/>
            <person name="Brandl J."/>
            <person name="Salamov A."/>
            <person name="Riley R."/>
            <person name="Gladden J.M."/>
            <person name="Phatale P."/>
            <person name="Nielsen M.T."/>
            <person name="Lyhne E.K."/>
            <person name="Kogle M.E."/>
            <person name="Strasser K."/>
            <person name="McDonnell E."/>
            <person name="Barry K."/>
            <person name="Clum A."/>
            <person name="Chen C."/>
            <person name="Nolan M."/>
            <person name="Sandor L."/>
            <person name="Kuo A."/>
            <person name="Lipzen A."/>
            <person name="Hainaut M."/>
            <person name="Drula E."/>
            <person name="Tsang A."/>
            <person name="Magnuson J.K."/>
            <person name="Henrissat B."/>
            <person name="Wiebenga A."/>
            <person name="Simmons B.A."/>
            <person name="Makela M.R."/>
            <person name="De vries R.P."/>
            <person name="Grigoriev I.V."/>
            <person name="Mortensen U.H."/>
            <person name="Baker S.E."/>
            <person name="Andersen M.R."/>
        </authorList>
    </citation>
    <scope>NUCLEOTIDE SEQUENCE [LARGE SCALE GENOMIC DNA]</scope>
    <source>
        <strain evidence="2 3">ATCC 13496</strain>
    </source>
</reference>
<accession>A0A370C6D1</accession>
<evidence type="ECO:0000313" key="3">
    <source>
        <dbReference type="Proteomes" id="UP000253845"/>
    </source>
</evidence>
<dbReference type="Proteomes" id="UP000253845">
    <property type="component" value="Unassembled WGS sequence"/>
</dbReference>
<organism evidence="2 3">
    <name type="scientific">Aspergillus niger ATCC 13496</name>
    <dbReference type="NCBI Taxonomy" id="1353008"/>
    <lineage>
        <taxon>Eukaryota</taxon>
        <taxon>Fungi</taxon>
        <taxon>Dikarya</taxon>
        <taxon>Ascomycota</taxon>
        <taxon>Pezizomycotina</taxon>
        <taxon>Eurotiomycetes</taxon>
        <taxon>Eurotiomycetidae</taxon>
        <taxon>Eurotiales</taxon>
        <taxon>Aspergillaceae</taxon>
        <taxon>Aspergillus</taxon>
        <taxon>Aspergillus subgen. Circumdati</taxon>
    </lineage>
</organism>
<sequence>MIPKYHLHPSNLPTSIIAARSTKSTSSLCPLPLPMPTKDASVHNDGMMIDSRH</sequence>
<name>A0A370C6D1_ASPNG</name>
<feature type="region of interest" description="Disordered" evidence="1">
    <location>
        <begin position="27"/>
        <end position="53"/>
    </location>
</feature>
<protein>
    <submittedName>
        <fullName evidence="2">Uncharacterized protein</fullName>
    </submittedName>
</protein>